<dbReference type="AlphaFoldDB" id="A0AAW1T478"/>
<comment type="caution">
    <text evidence="1">The sequence shown here is derived from an EMBL/GenBank/DDBJ whole genome shotgun (WGS) entry which is preliminary data.</text>
</comment>
<reference evidence="1 2" key="1">
    <citation type="journal article" date="2024" name="Nat. Commun.">
        <title>Phylogenomics reveals the evolutionary origins of lichenization in chlorophyte algae.</title>
        <authorList>
            <person name="Puginier C."/>
            <person name="Libourel C."/>
            <person name="Otte J."/>
            <person name="Skaloud P."/>
            <person name="Haon M."/>
            <person name="Grisel S."/>
            <person name="Petersen M."/>
            <person name="Berrin J.G."/>
            <person name="Delaux P.M."/>
            <person name="Dal Grande F."/>
            <person name="Keller J."/>
        </authorList>
    </citation>
    <scope>NUCLEOTIDE SEQUENCE [LARGE SCALE GENOMIC DNA]</scope>
    <source>
        <strain evidence="1 2">SAG 2523</strain>
    </source>
</reference>
<gene>
    <name evidence="1" type="ORF">WJX84_001293</name>
</gene>
<evidence type="ECO:0000313" key="1">
    <source>
        <dbReference type="EMBL" id="KAK9864597.1"/>
    </source>
</evidence>
<proteinExistence type="predicted"/>
<organism evidence="1 2">
    <name type="scientific">Apatococcus fuscideae</name>
    <dbReference type="NCBI Taxonomy" id="2026836"/>
    <lineage>
        <taxon>Eukaryota</taxon>
        <taxon>Viridiplantae</taxon>
        <taxon>Chlorophyta</taxon>
        <taxon>core chlorophytes</taxon>
        <taxon>Trebouxiophyceae</taxon>
        <taxon>Chlorellales</taxon>
        <taxon>Chlorellaceae</taxon>
        <taxon>Apatococcus</taxon>
    </lineage>
</organism>
<sequence length="113" mass="12256">MQDHISVAAYFRDRSARPAQGMVPFGTQHALLRGRCLASPRATVATRVGAAPSESCCGSDQGSGCLHVSHESGLQHFYSSSKMLAWQKSGKRLLSLLPAFRTAPKLLMQITNR</sequence>
<protein>
    <submittedName>
        <fullName evidence="1">Uncharacterized protein</fullName>
    </submittedName>
</protein>
<evidence type="ECO:0000313" key="2">
    <source>
        <dbReference type="Proteomes" id="UP001485043"/>
    </source>
</evidence>
<name>A0AAW1T478_9CHLO</name>
<dbReference type="Proteomes" id="UP001485043">
    <property type="component" value="Unassembled WGS sequence"/>
</dbReference>
<accession>A0AAW1T478</accession>
<keyword evidence="2" id="KW-1185">Reference proteome</keyword>
<dbReference type="EMBL" id="JALJOV010000334">
    <property type="protein sequence ID" value="KAK9864597.1"/>
    <property type="molecule type" value="Genomic_DNA"/>
</dbReference>